<dbReference type="EC" id="3.1.3.80" evidence="3"/>
<evidence type="ECO:0000256" key="12">
    <source>
        <dbReference type="ARBA" id="ARBA00043691"/>
    </source>
</evidence>
<gene>
    <name evidence="15" type="ORF">L0P92_41180</name>
</gene>
<comment type="subcellular location">
    <subcellularLocation>
        <location evidence="1">Membrane</location>
    </subcellularLocation>
</comment>
<comment type="catalytic activity">
    <reaction evidence="10">
        <text>1D-myo-inositol 1,2,5,6-tetrakisphosphate + H2O = 1D-myo-inositol 1,2,6-trisphosphate + phosphate</text>
        <dbReference type="Rhea" id="RHEA:77119"/>
        <dbReference type="ChEBI" id="CHEBI:15377"/>
        <dbReference type="ChEBI" id="CHEBI:43474"/>
        <dbReference type="ChEBI" id="CHEBI:195535"/>
        <dbReference type="ChEBI" id="CHEBI:195537"/>
        <dbReference type="EC" id="3.1.3.62"/>
    </reaction>
    <physiologicalReaction direction="left-to-right" evidence="10">
        <dbReference type="Rhea" id="RHEA:77120"/>
    </physiologicalReaction>
</comment>
<name>A0A9X1Q6R7_STRM4</name>
<evidence type="ECO:0000256" key="13">
    <source>
        <dbReference type="ARBA" id="ARBA00043832"/>
    </source>
</evidence>
<dbReference type="PANTHER" id="PTHR20963">
    <property type="entry name" value="MULTIPLE INOSITOL POLYPHOSPHATE PHOSPHATASE-RELATED"/>
    <property type="match status" value="1"/>
</dbReference>
<evidence type="ECO:0000256" key="10">
    <source>
        <dbReference type="ARBA" id="ARBA00043668"/>
    </source>
</evidence>
<dbReference type="EC" id="3.1.3.62" evidence="4"/>
<keyword evidence="7" id="KW-0378">Hydrolase</keyword>
<dbReference type="AlphaFoldDB" id="A0A9X1Q6R7"/>
<evidence type="ECO:0000256" key="6">
    <source>
        <dbReference type="ARBA" id="ARBA00022729"/>
    </source>
</evidence>
<dbReference type="CDD" id="cd07061">
    <property type="entry name" value="HP_HAP_like"/>
    <property type="match status" value="1"/>
</dbReference>
<comment type="catalytic activity">
    <reaction evidence="11">
        <text>1D-myo-inositol 1,2,4,5,6-pentakisphosphate + H2O = 1D-myo-inositol 1,2,5,6-tetrakisphosphate + phosphate</text>
        <dbReference type="Rhea" id="RHEA:77115"/>
        <dbReference type="ChEBI" id="CHEBI:15377"/>
        <dbReference type="ChEBI" id="CHEBI:43474"/>
        <dbReference type="ChEBI" id="CHEBI:57798"/>
        <dbReference type="ChEBI" id="CHEBI:195535"/>
        <dbReference type="EC" id="3.1.3.62"/>
    </reaction>
    <physiologicalReaction direction="left-to-right" evidence="11">
        <dbReference type="Rhea" id="RHEA:77116"/>
    </physiologicalReaction>
</comment>
<comment type="catalytic activity">
    <reaction evidence="13">
        <text>(2R)-2,3-bisphosphoglycerate + H2O = (2R)-2-phosphoglycerate + phosphate</text>
        <dbReference type="Rhea" id="RHEA:27381"/>
        <dbReference type="ChEBI" id="CHEBI:15377"/>
        <dbReference type="ChEBI" id="CHEBI:43474"/>
        <dbReference type="ChEBI" id="CHEBI:58248"/>
        <dbReference type="ChEBI" id="CHEBI:58289"/>
        <dbReference type="EC" id="3.1.3.80"/>
    </reaction>
    <physiologicalReaction direction="left-to-right" evidence="13">
        <dbReference type="Rhea" id="RHEA:27382"/>
    </physiologicalReaction>
</comment>
<keyword evidence="8" id="KW-0472">Membrane</keyword>
<dbReference type="PANTHER" id="PTHR20963:SF8">
    <property type="entry name" value="MULTIPLE INOSITOL POLYPHOSPHATE PHOSPHATASE 1"/>
    <property type="match status" value="1"/>
</dbReference>
<accession>A0A9X1Q6R7</accession>
<evidence type="ECO:0000256" key="2">
    <source>
        <dbReference type="ARBA" id="ARBA00008422"/>
    </source>
</evidence>
<comment type="caution">
    <text evidence="15">The sequence shown here is derived from an EMBL/GenBank/DDBJ whole genome shotgun (WGS) entry which is preliminary data.</text>
</comment>
<evidence type="ECO:0000313" key="16">
    <source>
        <dbReference type="Proteomes" id="UP001139384"/>
    </source>
</evidence>
<sequence>RILTPALALGLATLLATLLATAPAAPAVAATNTPTPPPIPALTRDSYGTKATYAPGQNARTYQRPPAGFTPVFTENVSRHGSRAATDGEDADLVLALWEKAEAAGRLTAKGREFGPKARALQNAMSTVGYGDLSGRGRREIHDTAVRMQRRLPGLFRKIAGEKEKIDVVSSGQGRAVDSANLYAAGLAQADPALKPLIGPTRTDVDLLYFHKAAGGAAYREYIAHDQRLASTLKSITDQPATHRAARDVLKKLFKGDFVDRLSDADRVAAATAVYNLYAIAPAMSDESPGGRGWGMERFMSRRDAAWFGYLSDVEDFYEKGPGFAGSDITYKMADVLLDDFFEQVEAKRAGASDLGAELRFTHAEEIIPLAALMGLPGSTQGATAERPYTYADNAWRGASVAPLGSNVQWDVFRKDGKGGNADTYLVRMLYNEKETAFKTGCHPIAKNSAFYDLDELERCFGRTDSAPGARDSLTPTP</sequence>
<evidence type="ECO:0000256" key="7">
    <source>
        <dbReference type="ARBA" id="ARBA00022801"/>
    </source>
</evidence>
<dbReference type="SUPFAM" id="SSF53254">
    <property type="entry name" value="Phosphoglycerate mutase-like"/>
    <property type="match status" value="1"/>
</dbReference>
<dbReference type="Proteomes" id="UP001139384">
    <property type="component" value="Unassembled WGS sequence"/>
</dbReference>
<evidence type="ECO:0000256" key="3">
    <source>
        <dbReference type="ARBA" id="ARBA00012976"/>
    </source>
</evidence>
<dbReference type="Pfam" id="PF00328">
    <property type="entry name" value="His_Phos_2"/>
    <property type="match status" value="1"/>
</dbReference>
<evidence type="ECO:0000256" key="14">
    <source>
        <dbReference type="SAM" id="SignalP"/>
    </source>
</evidence>
<dbReference type="InterPro" id="IPR029033">
    <property type="entry name" value="His_PPase_superfam"/>
</dbReference>
<reference evidence="15" key="1">
    <citation type="submission" date="2022-01" db="EMBL/GenBank/DDBJ databases">
        <title>Draft Genome Sequences of Seven Type Strains of the Genus Streptomyces.</title>
        <authorList>
            <person name="Aziz S."/>
            <person name="Coretto E."/>
            <person name="Chronakova A."/>
            <person name="Sproer C."/>
            <person name="Huber K."/>
            <person name="Nouioui I."/>
            <person name="Gross H."/>
        </authorList>
    </citation>
    <scope>NUCLEOTIDE SEQUENCE</scope>
    <source>
        <strain evidence="15">DSM 103493</strain>
    </source>
</reference>
<evidence type="ECO:0000256" key="9">
    <source>
        <dbReference type="ARBA" id="ARBA00031642"/>
    </source>
</evidence>
<evidence type="ECO:0000256" key="8">
    <source>
        <dbReference type="ARBA" id="ARBA00023136"/>
    </source>
</evidence>
<evidence type="ECO:0000256" key="5">
    <source>
        <dbReference type="ARBA" id="ARBA00018097"/>
    </source>
</evidence>
<evidence type="ECO:0000256" key="1">
    <source>
        <dbReference type="ARBA" id="ARBA00004370"/>
    </source>
</evidence>
<organism evidence="15 16">
    <name type="scientific">Streptomyces muensis</name>
    <dbReference type="NCBI Taxonomy" id="1077944"/>
    <lineage>
        <taxon>Bacteria</taxon>
        <taxon>Bacillati</taxon>
        <taxon>Actinomycetota</taxon>
        <taxon>Actinomycetes</taxon>
        <taxon>Kitasatosporales</taxon>
        <taxon>Streptomycetaceae</taxon>
        <taxon>Streptomyces</taxon>
    </lineage>
</organism>
<evidence type="ECO:0000256" key="4">
    <source>
        <dbReference type="ARBA" id="ARBA00013040"/>
    </source>
</evidence>
<proteinExistence type="inferred from homology"/>
<keyword evidence="6 14" id="KW-0732">Signal</keyword>
<comment type="similarity">
    <text evidence="2">Belongs to the histidine acid phosphatase family. MINPP1 subfamily.</text>
</comment>
<feature type="non-terminal residue" evidence="15">
    <location>
        <position position="1"/>
    </location>
</feature>
<dbReference type="InterPro" id="IPR000560">
    <property type="entry name" value="His_Pase_clade-2"/>
</dbReference>
<dbReference type="GO" id="GO:0003993">
    <property type="term" value="F:acid phosphatase activity"/>
    <property type="evidence" value="ECO:0007669"/>
    <property type="project" value="TreeGrafter"/>
</dbReference>
<dbReference type="Gene3D" id="3.40.50.1240">
    <property type="entry name" value="Phosphoglycerate mutase-like"/>
    <property type="match status" value="1"/>
</dbReference>
<evidence type="ECO:0000256" key="11">
    <source>
        <dbReference type="ARBA" id="ARBA00043671"/>
    </source>
</evidence>
<feature type="signal peptide" evidence="14">
    <location>
        <begin position="1"/>
        <end position="29"/>
    </location>
</feature>
<comment type="catalytic activity">
    <reaction evidence="12">
        <text>1D-myo-inositol hexakisphosphate + H2O = 1D-myo-inositol 1,2,4,5,6-pentakisphosphate + phosphate</text>
        <dbReference type="Rhea" id="RHEA:16989"/>
        <dbReference type="ChEBI" id="CHEBI:15377"/>
        <dbReference type="ChEBI" id="CHEBI:43474"/>
        <dbReference type="ChEBI" id="CHEBI:57798"/>
        <dbReference type="ChEBI" id="CHEBI:58130"/>
        <dbReference type="EC" id="3.1.3.62"/>
    </reaction>
    <physiologicalReaction direction="left-to-right" evidence="12">
        <dbReference type="Rhea" id="RHEA:16990"/>
    </physiologicalReaction>
</comment>
<protein>
    <recommendedName>
        <fullName evidence="5">Multiple inositol polyphosphate phosphatase 1</fullName>
        <ecNumber evidence="4">3.1.3.62</ecNumber>
        <ecNumber evidence="3">3.1.3.80</ecNumber>
    </recommendedName>
    <alternativeName>
        <fullName evidence="9">2,3-bisphosphoglycerate 3-phosphatase</fullName>
    </alternativeName>
</protein>
<dbReference type="GO" id="GO:0016020">
    <property type="term" value="C:membrane"/>
    <property type="evidence" value="ECO:0007669"/>
    <property type="project" value="UniProtKB-SubCell"/>
</dbReference>
<dbReference type="EMBL" id="JAKEIP010000379">
    <property type="protein sequence ID" value="MCF1599917.1"/>
    <property type="molecule type" value="Genomic_DNA"/>
</dbReference>
<feature type="chain" id="PRO_5040878700" description="Multiple inositol polyphosphate phosphatase 1" evidence="14">
    <location>
        <begin position="30"/>
        <end position="478"/>
    </location>
</feature>
<evidence type="ECO:0000313" key="15">
    <source>
        <dbReference type="EMBL" id="MCF1599917.1"/>
    </source>
</evidence>
<keyword evidence="16" id="KW-1185">Reference proteome</keyword>
<dbReference type="GO" id="GO:0034417">
    <property type="term" value="F:bisphosphoglycerate 3-phosphatase activity"/>
    <property type="evidence" value="ECO:0007669"/>
    <property type="project" value="UniProtKB-EC"/>
</dbReference>